<dbReference type="AlphaFoldDB" id="A0AAV9H879"/>
<comment type="caution">
    <text evidence="1">The sequence shown here is derived from an EMBL/GenBank/DDBJ whole genome shotgun (WGS) entry which is preliminary data.</text>
</comment>
<keyword evidence="2" id="KW-1185">Reference proteome</keyword>
<reference evidence="1" key="1">
    <citation type="journal article" date="2023" name="Mol. Phylogenet. Evol.">
        <title>Genome-scale phylogeny and comparative genomics of the fungal order Sordariales.</title>
        <authorList>
            <person name="Hensen N."/>
            <person name="Bonometti L."/>
            <person name="Westerberg I."/>
            <person name="Brannstrom I.O."/>
            <person name="Guillou S."/>
            <person name="Cros-Aarteil S."/>
            <person name="Calhoun S."/>
            <person name="Haridas S."/>
            <person name="Kuo A."/>
            <person name="Mondo S."/>
            <person name="Pangilinan J."/>
            <person name="Riley R."/>
            <person name="LaButti K."/>
            <person name="Andreopoulos B."/>
            <person name="Lipzen A."/>
            <person name="Chen C."/>
            <person name="Yan M."/>
            <person name="Daum C."/>
            <person name="Ng V."/>
            <person name="Clum A."/>
            <person name="Steindorff A."/>
            <person name="Ohm R.A."/>
            <person name="Martin F."/>
            <person name="Silar P."/>
            <person name="Natvig D.O."/>
            <person name="Lalanne C."/>
            <person name="Gautier V."/>
            <person name="Ament-Velasquez S.L."/>
            <person name="Kruys A."/>
            <person name="Hutchinson M.I."/>
            <person name="Powell A.J."/>
            <person name="Barry K."/>
            <person name="Miller A.N."/>
            <person name="Grigoriev I.V."/>
            <person name="Debuchy R."/>
            <person name="Gladieux P."/>
            <person name="Hiltunen Thoren M."/>
            <person name="Johannesson H."/>
        </authorList>
    </citation>
    <scope>NUCLEOTIDE SEQUENCE</scope>
    <source>
        <strain evidence="1">PSN324</strain>
    </source>
</reference>
<proteinExistence type="predicted"/>
<gene>
    <name evidence="1" type="ORF">QBC42DRAFT_237545</name>
</gene>
<sequence>MPPAVTQALDIARDSREGARDAVVRAILNEAIDLLWDEVMELWEDSDGAEVYWMSEEEFTLFNYFQNYFEGDKIAMLVRERFWMGDSFERYPARGRDI</sequence>
<dbReference type="Proteomes" id="UP001321749">
    <property type="component" value="Unassembled WGS sequence"/>
</dbReference>
<name>A0AAV9H879_9PEZI</name>
<evidence type="ECO:0000313" key="1">
    <source>
        <dbReference type="EMBL" id="KAK4456918.1"/>
    </source>
</evidence>
<dbReference type="EMBL" id="MU865152">
    <property type="protein sequence ID" value="KAK4456918.1"/>
    <property type="molecule type" value="Genomic_DNA"/>
</dbReference>
<reference evidence="1" key="2">
    <citation type="submission" date="2023-06" db="EMBL/GenBank/DDBJ databases">
        <authorList>
            <consortium name="Lawrence Berkeley National Laboratory"/>
            <person name="Mondo S.J."/>
            <person name="Hensen N."/>
            <person name="Bonometti L."/>
            <person name="Westerberg I."/>
            <person name="Brannstrom I.O."/>
            <person name="Guillou S."/>
            <person name="Cros-Aarteil S."/>
            <person name="Calhoun S."/>
            <person name="Haridas S."/>
            <person name="Kuo A."/>
            <person name="Pangilinan J."/>
            <person name="Riley R."/>
            <person name="Labutti K."/>
            <person name="Andreopoulos B."/>
            <person name="Lipzen A."/>
            <person name="Chen C."/>
            <person name="Yanf M."/>
            <person name="Daum C."/>
            <person name="Ng V."/>
            <person name="Clum A."/>
            <person name="Steindorff A."/>
            <person name="Ohm R."/>
            <person name="Martin F."/>
            <person name="Silar P."/>
            <person name="Natvig D."/>
            <person name="Lalanne C."/>
            <person name="Gautier V."/>
            <person name="Ament-Velasquez S.L."/>
            <person name="Kruys A."/>
            <person name="Hutchinson M.I."/>
            <person name="Powell A.J."/>
            <person name="Barry K."/>
            <person name="Miller A.N."/>
            <person name="Grigoriev I.V."/>
            <person name="Debuchy R."/>
            <person name="Gladieux P."/>
            <person name="Thoren M.H."/>
            <person name="Johannesson H."/>
        </authorList>
    </citation>
    <scope>NUCLEOTIDE SEQUENCE</scope>
    <source>
        <strain evidence="1">PSN324</strain>
    </source>
</reference>
<accession>A0AAV9H879</accession>
<protein>
    <submittedName>
        <fullName evidence="1">Uncharacterized protein</fullName>
    </submittedName>
</protein>
<organism evidence="1 2">
    <name type="scientific">Cladorrhinum samala</name>
    <dbReference type="NCBI Taxonomy" id="585594"/>
    <lineage>
        <taxon>Eukaryota</taxon>
        <taxon>Fungi</taxon>
        <taxon>Dikarya</taxon>
        <taxon>Ascomycota</taxon>
        <taxon>Pezizomycotina</taxon>
        <taxon>Sordariomycetes</taxon>
        <taxon>Sordariomycetidae</taxon>
        <taxon>Sordariales</taxon>
        <taxon>Podosporaceae</taxon>
        <taxon>Cladorrhinum</taxon>
    </lineage>
</organism>
<evidence type="ECO:0000313" key="2">
    <source>
        <dbReference type="Proteomes" id="UP001321749"/>
    </source>
</evidence>